<reference evidence="4" key="1">
    <citation type="journal article" date="2019" name="Int. J. Syst. Evol. Microbiol.">
        <title>The Global Catalogue of Microorganisms (GCM) 10K type strain sequencing project: providing services to taxonomists for standard genome sequencing and annotation.</title>
        <authorList>
            <consortium name="The Broad Institute Genomics Platform"/>
            <consortium name="The Broad Institute Genome Sequencing Center for Infectious Disease"/>
            <person name="Wu L."/>
            <person name="Ma J."/>
        </authorList>
    </citation>
    <scope>NUCLEOTIDE SEQUENCE [LARGE SCALE GENOMIC DNA]</scope>
    <source>
        <strain evidence="4">JCM 18126</strain>
    </source>
</reference>
<evidence type="ECO:0000313" key="3">
    <source>
        <dbReference type="EMBL" id="GAA4965103.1"/>
    </source>
</evidence>
<name>A0ABP9H9R2_9ACTN</name>
<dbReference type="InterPro" id="IPR029063">
    <property type="entry name" value="SAM-dependent_MTases_sf"/>
</dbReference>
<protein>
    <submittedName>
        <fullName evidence="3">tRNA uridine 5-oxyacetic acid(34) methyltransferase CmoM</fullName>
    </submittedName>
</protein>
<keyword evidence="3" id="KW-0489">Methyltransferase</keyword>
<dbReference type="GO" id="GO:0032259">
    <property type="term" value="P:methylation"/>
    <property type="evidence" value="ECO:0007669"/>
    <property type="project" value="UniProtKB-KW"/>
</dbReference>
<dbReference type="Pfam" id="PF13649">
    <property type="entry name" value="Methyltransf_25"/>
    <property type="match status" value="1"/>
</dbReference>
<dbReference type="SUPFAM" id="SSF53335">
    <property type="entry name" value="S-adenosyl-L-methionine-dependent methyltransferases"/>
    <property type="match status" value="1"/>
</dbReference>
<proteinExistence type="predicted"/>
<dbReference type="InterPro" id="IPR041698">
    <property type="entry name" value="Methyltransf_25"/>
</dbReference>
<feature type="domain" description="Methyltransferase" evidence="2">
    <location>
        <begin position="42"/>
        <end position="143"/>
    </location>
</feature>
<dbReference type="Proteomes" id="UP001501195">
    <property type="component" value="Unassembled WGS sequence"/>
</dbReference>
<gene>
    <name evidence="3" type="primary">cmoM_1</name>
    <name evidence="3" type="ORF">GCM10023225_05300</name>
</gene>
<evidence type="ECO:0000256" key="1">
    <source>
        <dbReference type="ARBA" id="ARBA00022679"/>
    </source>
</evidence>
<dbReference type="GO" id="GO:0008168">
    <property type="term" value="F:methyltransferase activity"/>
    <property type="evidence" value="ECO:0007669"/>
    <property type="project" value="UniProtKB-KW"/>
</dbReference>
<sequence>MFGGRTEQWAAWQAEPWGRLRYAVAAHTTSRALAGLSGPLRIVDVGGGDGADSLPLARAGHDVTILNFSGPLLHAASAAAEAAGVGHRVRTVCADLDDLAALHLDGQAFTGSFDAVLCHNVVHHRPDVPATVTDLVALLRPGGVVSVMAPNPAMDVLAAAVRRADPEAALDVLDADTVHSRTFDHPMRRVEAATVEVALQAAGCVVEHHFGIRCVMDLIADDDLKRDPAFYERLERLELALCEREPYRRTARFWQLTARRR</sequence>
<evidence type="ECO:0000259" key="2">
    <source>
        <dbReference type="Pfam" id="PF13649"/>
    </source>
</evidence>
<evidence type="ECO:0000313" key="4">
    <source>
        <dbReference type="Proteomes" id="UP001501195"/>
    </source>
</evidence>
<keyword evidence="1" id="KW-0808">Transferase</keyword>
<keyword evidence="4" id="KW-1185">Reference proteome</keyword>
<dbReference type="CDD" id="cd02440">
    <property type="entry name" value="AdoMet_MTases"/>
    <property type="match status" value="1"/>
</dbReference>
<organism evidence="3 4">
    <name type="scientific">Kineococcus glutinatus</name>
    <dbReference type="NCBI Taxonomy" id="1070872"/>
    <lineage>
        <taxon>Bacteria</taxon>
        <taxon>Bacillati</taxon>
        <taxon>Actinomycetota</taxon>
        <taxon>Actinomycetes</taxon>
        <taxon>Kineosporiales</taxon>
        <taxon>Kineosporiaceae</taxon>
        <taxon>Kineococcus</taxon>
    </lineage>
</organism>
<dbReference type="PANTHER" id="PTHR43861">
    <property type="entry name" value="TRANS-ACONITATE 2-METHYLTRANSFERASE-RELATED"/>
    <property type="match status" value="1"/>
</dbReference>
<dbReference type="Gene3D" id="3.40.50.150">
    <property type="entry name" value="Vaccinia Virus protein VP39"/>
    <property type="match status" value="1"/>
</dbReference>
<dbReference type="EMBL" id="BAABIL010000054">
    <property type="protein sequence ID" value="GAA4965103.1"/>
    <property type="molecule type" value="Genomic_DNA"/>
</dbReference>
<accession>A0ABP9H9R2</accession>
<comment type="caution">
    <text evidence="3">The sequence shown here is derived from an EMBL/GenBank/DDBJ whole genome shotgun (WGS) entry which is preliminary data.</text>
</comment>